<feature type="compositionally biased region" description="Basic and acidic residues" evidence="1">
    <location>
        <begin position="97"/>
        <end position="111"/>
    </location>
</feature>
<evidence type="ECO:0000313" key="2">
    <source>
        <dbReference type="EMBL" id="KAA8536514.1"/>
    </source>
</evidence>
<accession>A0A5J5B1J8</accession>
<name>A0A5J5B1J8_9ASTE</name>
<organism evidence="2 3">
    <name type="scientific">Nyssa sinensis</name>
    <dbReference type="NCBI Taxonomy" id="561372"/>
    <lineage>
        <taxon>Eukaryota</taxon>
        <taxon>Viridiplantae</taxon>
        <taxon>Streptophyta</taxon>
        <taxon>Embryophyta</taxon>
        <taxon>Tracheophyta</taxon>
        <taxon>Spermatophyta</taxon>
        <taxon>Magnoliopsida</taxon>
        <taxon>eudicotyledons</taxon>
        <taxon>Gunneridae</taxon>
        <taxon>Pentapetalae</taxon>
        <taxon>asterids</taxon>
        <taxon>Cornales</taxon>
        <taxon>Nyssaceae</taxon>
        <taxon>Nyssa</taxon>
    </lineage>
</organism>
<sequence>MDAALQLIHLSGDSSDNGIRSAKQEEEEVDEISSSMTMIKKKNFLRKEDECFGRRKKRRSRSILDIYMNTKSLNAMLASGACSLWSLQLIQLSGDSNQRKNEDKAIDVKGEEESEESITTDASSAMIDRKHYRKDDYGLPKGKGKRKRKFRPIVEIYRKTKPF</sequence>
<feature type="region of interest" description="Disordered" evidence="1">
    <location>
        <begin position="95"/>
        <end position="122"/>
    </location>
</feature>
<proteinExistence type="predicted"/>
<evidence type="ECO:0000313" key="3">
    <source>
        <dbReference type="Proteomes" id="UP000325577"/>
    </source>
</evidence>
<gene>
    <name evidence="2" type="ORF">F0562_028992</name>
</gene>
<reference evidence="2 3" key="1">
    <citation type="submission" date="2019-09" db="EMBL/GenBank/DDBJ databases">
        <title>A chromosome-level genome assembly of the Chinese tupelo Nyssa sinensis.</title>
        <authorList>
            <person name="Yang X."/>
            <person name="Kang M."/>
            <person name="Yang Y."/>
            <person name="Xiong H."/>
            <person name="Wang M."/>
            <person name="Zhang Z."/>
            <person name="Wang Z."/>
            <person name="Wu H."/>
            <person name="Ma T."/>
            <person name="Liu J."/>
            <person name="Xi Z."/>
        </authorList>
    </citation>
    <scope>NUCLEOTIDE SEQUENCE [LARGE SCALE GENOMIC DNA]</scope>
    <source>
        <strain evidence="2">J267</strain>
        <tissue evidence="2">Leaf</tissue>
    </source>
</reference>
<dbReference type="AlphaFoldDB" id="A0A5J5B1J8"/>
<dbReference type="PANTHER" id="PTHR35167">
    <property type="entry name" value="OS05G0216466 PROTEIN"/>
    <property type="match status" value="1"/>
</dbReference>
<dbReference type="EMBL" id="CM018039">
    <property type="protein sequence ID" value="KAA8536514.1"/>
    <property type="molecule type" value="Genomic_DNA"/>
</dbReference>
<dbReference type="OrthoDB" id="1739516at2759"/>
<protein>
    <submittedName>
        <fullName evidence="2">Uncharacterized protein</fullName>
    </submittedName>
</protein>
<dbReference type="Proteomes" id="UP000325577">
    <property type="component" value="Linkage Group LG16"/>
</dbReference>
<dbReference type="PANTHER" id="PTHR35167:SF3">
    <property type="entry name" value="OS05G0216466 PROTEIN"/>
    <property type="match status" value="1"/>
</dbReference>
<keyword evidence="3" id="KW-1185">Reference proteome</keyword>
<evidence type="ECO:0000256" key="1">
    <source>
        <dbReference type="SAM" id="MobiDB-lite"/>
    </source>
</evidence>